<keyword evidence="12 21" id="KW-0472">Membrane</keyword>
<dbReference type="GO" id="GO:0005272">
    <property type="term" value="F:sodium channel activity"/>
    <property type="evidence" value="ECO:0007669"/>
    <property type="project" value="UniProtKB-KW"/>
</dbReference>
<keyword evidence="5" id="KW-1003">Cell membrane</keyword>
<evidence type="ECO:0000256" key="1">
    <source>
        <dbReference type="ARBA" id="ARBA00004251"/>
    </source>
</evidence>
<dbReference type="InterPro" id="IPR027098">
    <property type="entry name" value="Na_channel_b1/b3"/>
</dbReference>
<dbReference type="PANTHER" id="PTHR10546">
    <property type="entry name" value="SODIUM CHANNEL SUBUNIT BETA-1 AND 3"/>
    <property type="match status" value="1"/>
</dbReference>
<evidence type="ECO:0000259" key="22">
    <source>
        <dbReference type="PROSITE" id="PS50835"/>
    </source>
</evidence>
<sequence>MPSLSRNGTILLELKRRHVSQRLNELQITLGQMRRSQQHDSKSKDGTRGYTQTDSSTTQKGQREHYAGVDGCTRADGQGQDSIPASQSHSQQTAESSNCKLESHISDQQRVHLSQPVCVDVPSATEAVLGKSMKLTCIACLKREEIKPKTRVDWYYMPEKEKNSPYNKTHIYVYDNDTPVEVDGPFKGRLAWNGSQDLQDVSIVILNATFNDSGVYECQVLRKFEFDFFTPSAFMSKDIKLKVIEKASQDTTAVYSEIMMYVLLVFLTFWLLVEMVYCYRKISKSDEQAEDTATNYLAIPSEQKATPAAPVTE</sequence>
<keyword evidence="15" id="KW-0739">Sodium transport</keyword>
<keyword evidence="14" id="KW-0325">Glycoprotein</keyword>
<evidence type="ECO:0000313" key="23">
    <source>
        <dbReference type="EMBL" id="TKS81043.1"/>
    </source>
</evidence>
<evidence type="ECO:0000313" key="24">
    <source>
        <dbReference type="Proteomes" id="UP000298787"/>
    </source>
</evidence>
<dbReference type="SMART" id="SM00409">
    <property type="entry name" value="IG"/>
    <property type="match status" value="1"/>
</dbReference>
<dbReference type="InterPro" id="IPR003599">
    <property type="entry name" value="Ig_sub"/>
</dbReference>
<feature type="domain" description="Ig-like" evidence="22">
    <location>
        <begin position="116"/>
        <end position="220"/>
    </location>
</feature>
<dbReference type="InterPro" id="IPR013106">
    <property type="entry name" value="Ig_V-set"/>
</dbReference>
<comment type="subcellular location">
    <subcellularLocation>
        <location evidence="1">Cell membrane</location>
        <topology evidence="1">Single-pass type I membrane protein</topology>
    </subcellularLocation>
</comment>
<evidence type="ECO:0000256" key="5">
    <source>
        <dbReference type="ARBA" id="ARBA00022475"/>
    </source>
</evidence>
<evidence type="ECO:0000256" key="14">
    <source>
        <dbReference type="ARBA" id="ARBA00023180"/>
    </source>
</evidence>
<evidence type="ECO:0000256" key="10">
    <source>
        <dbReference type="ARBA" id="ARBA00023053"/>
    </source>
</evidence>
<keyword evidence="3" id="KW-0813">Transport</keyword>
<keyword evidence="16 23" id="KW-0407">Ion channel</keyword>
<feature type="transmembrane region" description="Helical" evidence="21">
    <location>
        <begin position="258"/>
        <end position="279"/>
    </location>
</feature>
<dbReference type="AlphaFoldDB" id="A0A4U5V095"/>
<comment type="subunit">
    <text evidence="19">A voltage-gated sodium (Nav) channel consists of an ion-conducting pore-forming alpha subunit functional on its own that is regulated by one or more beta subunits. Forms homodimers and homotrimers. SCN3B is non-covalently associated with alpha subunits and induces the formation of alpha subunit oligomers, including trimers. Interacts with SCN5A/Nav1.5; regulatory subunit of SCN5A/Nav1.5. Interacts with SCN7A/Nav2.1; probable regulatory subunit of SCN7A/Nav2.1. Interacts with SCN10A; regulatory subunit of SCN10A/Nav1.8. Interacts with NFASC; probably involved in targeting the sodium channels to the nodes of Ranvier.</text>
</comment>
<evidence type="ECO:0000256" key="19">
    <source>
        <dbReference type="ARBA" id="ARBA00049669"/>
    </source>
</evidence>
<evidence type="ECO:0000256" key="16">
    <source>
        <dbReference type="ARBA" id="ARBA00023303"/>
    </source>
</evidence>
<protein>
    <recommendedName>
        <fullName evidence="18">Sodium channel regulatory subunit beta-3</fullName>
    </recommendedName>
</protein>
<dbReference type="EMBL" id="CM014090">
    <property type="protein sequence ID" value="TKS81043.1"/>
    <property type="molecule type" value="Genomic_DNA"/>
</dbReference>
<evidence type="ECO:0000256" key="8">
    <source>
        <dbReference type="ARBA" id="ARBA00022882"/>
    </source>
</evidence>
<evidence type="ECO:0000256" key="20">
    <source>
        <dbReference type="SAM" id="MobiDB-lite"/>
    </source>
</evidence>
<dbReference type="PROSITE" id="PS50835">
    <property type="entry name" value="IG_LIKE"/>
    <property type="match status" value="1"/>
</dbReference>
<feature type="region of interest" description="Disordered" evidence="20">
    <location>
        <begin position="30"/>
        <end position="105"/>
    </location>
</feature>
<keyword evidence="6 21" id="KW-0812">Transmembrane</keyword>
<reference evidence="23 24" key="1">
    <citation type="submission" date="2019-01" db="EMBL/GenBank/DDBJ databases">
        <title>Genome Assembly of Collichthys lucidus.</title>
        <authorList>
            <person name="Cai M."/>
            <person name="Xiao S."/>
        </authorList>
    </citation>
    <scope>NUCLEOTIDE SEQUENCE [LARGE SCALE GENOMIC DNA]</scope>
    <source>
        <strain evidence="23">JT15FE1705JMU</strain>
        <tissue evidence="23">Muscle</tissue>
    </source>
</reference>
<keyword evidence="8" id="KW-0851">Voltage-gated channel</keyword>
<feature type="compositionally biased region" description="Polar residues" evidence="20">
    <location>
        <begin position="79"/>
        <end position="100"/>
    </location>
</feature>
<evidence type="ECO:0000256" key="21">
    <source>
        <dbReference type="SAM" id="Phobius"/>
    </source>
</evidence>
<dbReference type="FunFam" id="2.60.40.10:FF:000375">
    <property type="entry name" value="Sodium channel beta 1 subunit"/>
    <property type="match status" value="1"/>
</dbReference>
<dbReference type="Proteomes" id="UP000298787">
    <property type="component" value="Chromosome 13"/>
</dbReference>
<name>A0A4U5V095_COLLU</name>
<dbReference type="STRING" id="240159.A0A4U5V095"/>
<dbReference type="PANTHER" id="PTHR10546:SF1">
    <property type="entry name" value="SODIUM CHANNEL SUBUNIT BETA-3"/>
    <property type="match status" value="1"/>
</dbReference>
<proteinExistence type="inferred from homology"/>
<evidence type="ECO:0000256" key="13">
    <source>
        <dbReference type="ARBA" id="ARBA00023157"/>
    </source>
</evidence>
<evidence type="ECO:0000256" key="2">
    <source>
        <dbReference type="ARBA" id="ARBA00010404"/>
    </source>
</evidence>
<evidence type="ECO:0000256" key="12">
    <source>
        <dbReference type="ARBA" id="ARBA00023136"/>
    </source>
</evidence>
<dbReference type="Pfam" id="PF07686">
    <property type="entry name" value="V-set"/>
    <property type="match status" value="1"/>
</dbReference>
<evidence type="ECO:0000256" key="11">
    <source>
        <dbReference type="ARBA" id="ARBA00023065"/>
    </source>
</evidence>
<gene>
    <name evidence="23" type="ORF">D9C73_015147</name>
</gene>
<keyword evidence="13" id="KW-1015">Disulfide bond</keyword>
<evidence type="ECO:0000256" key="3">
    <source>
        <dbReference type="ARBA" id="ARBA00022448"/>
    </source>
</evidence>
<keyword evidence="9 21" id="KW-1133">Transmembrane helix</keyword>
<feature type="compositionally biased region" description="Basic and acidic residues" evidence="20">
    <location>
        <begin position="37"/>
        <end position="47"/>
    </location>
</feature>
<dbReference type="Gene3D" id="2.60.40.10">
    <property type="entry name" value="Immunoglobulins"/>
    <property type="match status" value="1"/>
</dbReference>
<comment type="similarity">
    <text evidence="2">Belongs to the sodium channel auxiliary subunit SCN3B (TC 8.A.17) family.</text>
</comment>
<keyword evidence="11" id="KW-0406">Ion transport</keyword>
<dbReference type="InterPro" id="IPR013783">
    <property type="entry name" value="Ig-like_fold"/>
</dbReference>
<dbReference type="GO" id="GO:0044325">
    <property type="term" value="F:transmembrane transporter binding"/>
    <property type="evidence" value="ECO:0007669"/>
    <property type="project" value="TreeGrafter"/>
</dbReference>
<keyword evidence="24" id="KW-1185">Reference proteome</keyword>
<evidence type="ECO:0000256" key="9">
    <source>
        <dbReference type="ARBA" id="ARBA00022989"/>
    </source>
</evidence>
<keyword evidence="7" id="KW-0732">Signal</keyword>
<dbReference type="GO" id="GO:0001518">
    <property type="term" value="C:voltage-gated sodium channel complex"/>
    <property type="evidence" value="ECO:0007669"/>
    <property type="project" value="InterPro"/>
</dbReference>
<evidence type="ECO:0000256" key="18">
    <source>
        <dbReference type="ARBA" id="ARBA00044530"/>
    </source>
</evidence>
<evidence type="ECO:0000256" key="4">
    <source>
        <dbReference type="ARBA" id="ARBA00022461"/>
    </source>
</evidence>
<keyword evidence="17" id="KW-0393">Immunoglobulin domain</keyword>
<dbReference type="InterPro" id="IPR036179">
    <property type="entry name" value="Ig-like_dom_sf"/>
</dbReference>
<dbReference type="GO" id="GO:0086091">
    <property type="term" value="P:regulation of heart rate by cardiac conduction"/>
    <property type="evidence" value="ECO:0007669"/>
    <property type="project" value="TreeGrafter"/>
</dbReference>
<dbReference type="InterPro" id="IPR007110">
    <property type="entry name" value="Ig-like_dom"/>
</dbReference>
<keyword evidence="10" id="KW-0915">Sodium</keyword>
<dbReference type="GO" id="GO:0086005">
    <property type="term" value="P:ventricular cardiac muscle cell action potential"/>
    <property type="evidence" value="ECO:0007669"/>
    <property type="project" value="TreeGrafter"/>
</dbReference>
<feature type="compositionally biased region" description="Polar residues" evidence="20">
    <location>
        <begin position="49"/>
        <end position="60"/>
    </location>
</feature>
<organism evidence="23 24">
    <name type="scientific">Collichthys lucidus</name>
    <name type="common">Big head croaker</name>
    <name type="synonym">Sciaena lucida</name>
    <dbReference type="NCBI Taxonomy" id="240159"/>
    <lineage>
        <taxon>Eukaryota</taxon>
        <taxon>Metazoa</taxon>
        <taxon>Chordata</taxon>
        <taxon>Craniata</taxon>
        <taxon>Vertebrata</taxon>
        <taxon>Euteleostomi</taxon>
        <taxon>Actinopterygii</taxon>
        <taxon>Neopterygii</taxon>
        <taxon>Teleostei</taxon>
        <taxon>Neoteleostei</taxon>
        <taxon>Acanthomorphata</taxon>
        <taxon>Eupercaria</taxon>
        <taxon>Sciaenidae</taxon>
        <taxon>Collichthys</taxon>
    </lineage>
</organism>
<evidence type="ECO:0000256" key="7">
    <source>
        <dbReference type="ARBA" id="ARBA00022729"/>
    </source>
</evidence>
<accession>A0A4U5V095</accession>
<keyword evidence="4" id="KW-0894">Sodium channel</keyword>
<dbReference type="GO" id="GO:0019871">
    <property type="term" value="F:sodium channel inhibitor activity"/>
    <property type="evidence" value="ECO:0007669"/>
    <property type="project" value="TreeGrafter"/>
</dbReference>
<evidence type="ECO:0000256" key="15">
    <source>
        <dbReference type="ARBA" id="ARBA00023201"/>
    </source>
</evidence>
<dbReference type="SUPFAM" id="SSF48726">
    <property type="entry name" value="Immunoglobulin"/>
    <property type="match status" value="1"/>
</dbReference>
<evidence type="ECO:0000256" key="17">
    <source>
        <dbReference type="ARBA" id="ARBA00023319"/>
    </source>
</evidence>
<dbReference type="SMART" id="SM00406">
    <property type="entry name" value="IGv"/>
    <property type="match status" value="1"/>
</dbReference>
<evidence type="ECO:0000256" key="6">
    <source>
        <dbReference type="ARBA" id="ARBA00022692"/>
    </source>
</evidence>